<proteinExistence type="predicted"/>
<accession>A8I9M6</accession>
<keyword evidence="2" id="KW-1185">Reference proteome</keyword>
<reference evidence="1 2" key="5">
    <citation type="journal article" date="2010" name="Appl. Environ. Microbiol.">
        <title>phrR-like gene praR of Azorhizobium caulinodans ORS571 is essential for symbiosis with Sesbania rostrata and is involved in expression of reb genes.</title>
        <authorList>
            <person name="Akiba N."/>
            <person name="Aono T."/>
            <person name="Toyazaki H."/>
            <person name="Sato S."/>
            <person name="Oyaizu H."/>
        </authorList>
    </citation>
    <scope>NUCLEOTIDE SEQUENCE [LARGE SCALE GENOMIC DNA]</scope>
    <source>
        <strain evidence="2">ATCC 43989 / DSM 5975 / JCM 20966 / LMG 6465 / NBRC 14845 / NCIMB 13405 / ORS 571</strain>
    </source>
</reference>
<evidence type="ECO:0000313" key="1">
    <source>
        <dbReference type="EMBL" id="BAF88807.1"/>
    </source>
</evidence>
<reference evidence="1 2" key="6">
    <citation type="journal article" date="2011" name="Appl. Environ. Microbiol.">
        <title>Involvement of the azorhizobial chromosome partition gene (parA) in the onset of bacteroid differentiation during Sesbania rostrata stem nodule development.</title>
        <authorList>
            <person name="Liu CT."/>
            <person name="Lee KB."/>
            <person name="Wang YS."/>
            <person name="Peng MH."/>
            <person name="Lee KT."/>
            <person name="Suzuki S."/>
            <person name="Suzuki T."/>
            <person name="Oyaizu H."/>
        </authorList>
    </citation>
    <scope>NUCLEOTIDE SEQUENCE [LARGE SCALE GENOMIC DNA]</scope>
    <source>
        <strain evidence="2">ATCC 43989 / DSM 5975 / JCM 20966 / LMG 6465 / NBRC 14845 / NCIMB 13405 / ORS 571</strain>
    </source>
</reference>
<evidence type="ECO:0000313" key="2">
    <source>
        <dbReference type="Proteomes" id="UP000000270"/>
    </source>
</evidence>
<dbReference type="Proteomes" id="UP000000270">
    <property type="component" value="Chromosome"/>
</dbReference>
<dbReference type="EMBL" id="AP009384">
    <property type="protein sequence ID" value="BAF88807.1"/>
    <property type="molecule type" value="Genomic_DNA"/>
</dbReference>
<dbReference type="KEGG" id="azc:AZC_2809"/>
<name>A8I9M6_AZOC5</name>
<reference evidence="1 2" key="1">
    <citation type="journal article" date="2007" name="Appl. Environ. Microbiol.">
        <title>Rhizobial factors required for stem nodule maturation and maintenance in Sesbania rostrata-Azorhizobium caulinodans ORS571 symbiosis.</title>
        <authorList>
            <person name="Suzuki S."/>
            <person name="Aono T."/>
            <person name="Lee KB."/>
            <person name="Suzuki T."/>
            <person name="Liu CT."/>
            <person name="Miwa H."/>
            <person name="Wakao S."/>
            <person name="Iki T."/>
            <person name="Oyaizu H."/>
        </authorList>
    </citation>
    <scope>NUCLEOTIDE SEQUENCE [LARGE SCALE GENOMIC DNA]</scope>
    <source>
        <strain evidence="2">ATCC 43989 / DSM 5975 / JCM 20966 / LMG 6465 / NBRC 14845 / NCIMB 13405 / ORS 571</strain>
    </source>
</reference>
<dbReference type="RefSeq" id="WP_012171333.1">
    <property type="nucleotide sequence ID" value="NC_009937.1"/>
</dbReference>
<reference evidence="1 2" key="3">
    <citation type="journal article" date="2008" name="BMC Genomics">
        <title>The genome of the versatile nitrogen fixer Azorhizobium caulinodans ORS571.</title>
        <authorList>
            <person name="Lee KB."/>
            <person name="Backer P.D."/>
            <person name="Aono T."/>
            <person name="Liu CT."/>
            <person name="Suzuki S."/>
            <person name="Suzuki T."/>
            <person name="Kaneko T."/>
            <person name="Yamada M."/>
            <person name="Tabata S."/>
            <person name="Kupfer D.M."/>
            <person name="Najar F.Z."/>
            <person name="Wiley G.B."/>
            <person name="Roe B."/>
            <person name="Binnewies T.T."/>
            <person name="Ussery D.W."/>
            <person name="D'Haeze W."/>
            <person name="Herder J.D."/>
            <person name="Gevers D."/>
            <person name="Vereecke D."/>
            <person name="Holsters M."/>
            <person name="Oyaizu H."/>
        </authorList>
    </citation>
    <scope>NUCLEOTIDE SEQUENCE [LARGE SCALE GENOMIC DNA]</scope>
    <source>
        <strain evidence="2">ATCC 43989 / DSM 5975 / JCM 20966 / LMG 6465 / NBRC 14845 / NCIMB 13405 / ORS 571</strain>
    </source>
</reference>
<organism evidence="1 2">
    <name type="scientific">Azorhizobium caulinodans (strain ATCC 43989 / DSM 5975 / JCM 20966 / LMG 6465 / NBRC 14845 / NCIMB 13405 / ORS 571)</name>
    <dbReference type="NCBI Taxonomy" id="438753"/>
    <lineage>
        <taxon>Bacteria</taxon>
        <taxon>Pseudomonadati</taxon>
        <taxon>Pseudomonadota</taxon>
        <taxon>Alphaproteobacteria</taxon>
        <taxon>Hyphomicrobiales</taxon>
        <taxon>Xanthobacteraceae</taxon>
        <taxon>Azorhizobium</taxon>
    </lineage>
</organism>
<gene>
    <name evidence="1" type="ordered locus">AZC_2809</name>
</gene>
<reference evidence="2" key="2">
    <citation type="submission" date="2007-04" db="EMBL/GenBank/DDBJ databases">
        <title>Complete genome sequence of the nitrogen-fixing bacterium Azorhizobium caulinodans ORS571.</title>
        <authorList>
            <person name="Lee K.B."/>
            <person name="Backer P.D."/>
            <person name="Aono T."/>
            <person name="Liu C.T."/>
            <person name="Suzuki S."/>
            <person name="Suzuki T."/>
            <person name="Kaneko T."/>
            <person name="Yamada M."/>
            <person name="Tabata S."/>
            <person name="Kupfer D.M."/>
            <person name="Najar F.Z."/>
            <person name="Wiley G.B."/>
            <person name="Roe B."/>
            <person name="Binnewies T."/>
            <person name="Ussery D."/>
            <person name="Vereecke D."/>
            <person name="Gevers D."/>
            <person name="Holsters M."/>
            <person name="Oyaizu H."/>
        </authorList>
    </citation>
    <scope>NUCLEOTIDE SEQUENCE [LARGE SCALE GENOMIC DNA]</scope>
    <source>
        <strain evidence="2">ATCC 43989 / DSM 5975 / JCM 20966 / LMG 6465 / NBRC 14845 / NCIMB 13405 / ORS 571</strain>
    </source>
</reference>
<reference evidence="1 2" key="4">
    <citation type="journal article" date="2009" name="Appl. Environ. Microbiol.">
        <title>Comparative genome-wide transcriptional profiling of Azorhizobium caulinodans ORS571 grown under free-living and symbiotic conditions.</title>
        <authorList>
            <person name="Tsukada S."/>
            <person name="Aono T."/>
            <person name="Akiba N."/>
            <person name="Lee KB."/>
            <person name="Liu CT."/>
            <person name="Toyazaki H."/>
            <person name="Oyaizu H."/>
        </authorList>
    </citation>
    <scope>NUCLEOTIDE SEQUENCE [LARGE SCALE GENOMIC DNA]</scope>
    <source>
        <strain evidence="2">ATCC 43989 / DSM 5975 / JCM 20966 / LMG 6465 / NBRC 14845 / NCIMB 13405 / ORS 571</strain>
    </source>
</reference>
<sequence>MASVAEIAARHKTELRDAIADLLPANAAAPGIAWAATLALDGAIMNAQTGAASIDAALQGLNDLLDALNQSHAAMTRD</sequence>
<dbReference type="HOGENOM" id="CLU_2614380_0_0_5"/>
<dbReference type="AlphaFoldDB" id="A8I9M6"/>
<protein>
    <submittedName>
        <fullName evidence="1">Uncharacterized protein</fullName>
    </submittedName>
</protein>